<comment type="subcellular location">
    <subcellularLocation>
        <location evidence="1">Membrane</location>
        <topology evidence="1">Multi-pass membrane protein</topology>
    </subcellularLocation>
</comment>
<evidence type="ECO:0000259" key="12">
    <source>
        <dbReference type="Pfam" id="PF16916"/>
    </source>
</evidence>
<dbReference type="NCBIfam" id="TIGR01297">
    <property type="entry name" value="CDF"/>
    <property type="match status" value="1"/>
</dbReference>
<comment type="similarity">
    <text evidence="2">Belongs to the cation diffusion facilitator (CDF) transporter (TC 2.A.4) family. SLC30A subfamily.</text>
</comment>
<sequence>MAHSHADHGHGHDHDHDHSHTPTITSDNERKVLLSFGLIFTFMAVEVVGGLLSGSLALLADAGHMMTDAAALALAYAAFRFGQRAADSKRTFGYLRFEVIAGFVNAVTLFAIVGWIVYEAWQRFQEPQPILAGPMFGVAIAGLLVNILVFWILTRGDSEHVNIKGAALHVMGDLLGSVGAVGAAIVIYLTGWTPIDPILSVVVSLLVLRSAWKLAGKSLHILLEGAPDGAAPEKIERHILEHVPGVAAVGHIHVWSITSGRTLATMHVRPANDTEARVVVRAVERELESHFEIEHATVAVDWNEEGETCSLAPGSKRDEGRGPGHDHPSHSHGGVKHACSH</sequence>
<dbReference type="AlphaFoldDB" id="A0A0J9CZC0"/>
<evidence type="ECO:0000256" key="5">
    <source>
        <dbReference type="ARBA" id="ARBA00022906"/>
    </source>
</evidence>
<evidence type="ECO:0000256" key="4">
    <source>
        <dbReference type="ARBA" id="ARBA00022692"/>
    </source>
</evidence>
<dbReference type="Gene3D" id="1.20.1510.10">
    <property type="entry name" value="Cation efflux protein transmembrane domain"/>
    <property type="match status" value="1"/>
</dbReference>
<dbReference type="InterPro" id="IPR002524">
    <property type="entry name" value="Cation_efflux"/>
</dbReference>
<keyword evidence="5" id="KW-0864">Zinc transport</keyword>
<keyword evidence="7" id="KW-0406">Ion transport</keyword>
<feature type="transmembrane region" description="Helical" evidence="10">
    <location>
        <begin position="58"/>
        <end position="79"/>
    </location>
</feature>
<evidence type="ECO:0000256" key="7">
    <source>
        <dbReference type="ARBA" id="ARBA00023065"/>
    </source>
</evidence>
<accession>A0A0J9CZC0</accession>
<dbReference type="GeneID" id="69696372"/>
<gene>
    <name evidence="13" type="ORF">BV87_11965</name>
</gene>
<dbReference type="EMBL" id="CP020925">
    <property type="protein sequence ID" value="ATP19051.1"/>
    <property type="molecule type" value="Genomic_DNA"/>
</dbReference>
<feature type="domain" description="Cation efflux protein cytoplasmic" evidence="12">
    <location>
        <begin position="233"/>
        <end position="300"/>
    </location>
</feature>
<feature type="transmembrane region" description="Helical" evidence="10">
    <location>
        <begin position="99"/>
        <end position="118"/>
    </location>
</feature>
<dbReference type="GO" id="GO:0005886">
    <property type="term" value="C:plasma membrane"/>
    <property type="evidence" value="ECO:0007669"/>
    <property type="project" value="TreeGrafter"/>
</dbReference>
<dbReference type="Pfam" id="PF16916">
    <property type="entry name" value="ZT_dimer"/>
    <property type="match status" value="1"/>
</dbReference>
<evidence type="ECO:0000313" key="13">
    <source>
        <dbReference type="EMBL" id="ATP19051.1"/>
    </source>
</evidence>
<dbReference type="GO" id="GO:0005385">
    <property type="term" value="F:zinc ion transmembrane transporter activity"/>
    <property type="evidence" value="ECO:0007669"/>
    <property type="project" value="TreeGrafter"/>
</dbReference>
<keyword evidence="5" id="KW-0862">Zinc</keyword>
<dbReference type="SUPFAM" id="SSF161111">
    <property type="entry name" value="Cation efflux protein transmembrane domain-like"/>
    <property type="match status" value="1"/>
</dbReference>
<feature type="domain" description="Cation efflux protein transmembrane" evidence="11">
    <location>
        <begin position="32"/>
        <end position="223"/>
    </location>
</feature>
<reference evidence="13 14" key="1">
    <citation type="submission" date="2017-04" db="EMBL/GenBank/DDBJ databases">
        <title>Characterization, genome and methylation analysis of a phthalic acid esters degrading strain Sphingobium yanoikuyae SHJ.</title>
        <authorList>
            <person name="Feng L."/>
        </authorList>
    </citation>
    <scope>NUCLEOTIDE SEQUENCE [LARGE SCALE GENOMIC DNA]</scope>
    <source>
        <strain evidence="13 14">SHJ</strain>
    </source>
</reference>
<organism evidence="13 14">
    <name type="scientific">Sphingobium yanoikuyae</name>
    <name type="common">Sphingomonas yanoikuyae</name>
    <dbReference type="NCBI Taxonomy" id="13690"/>
    <lineage>
        <taxon>Bacteria</taxon>
        <taxon>Pseudomonadati</taxon>
        <taxon>Pseudomonadota</taxon>
        <taxon>Alphaproteobacteria</taxon>
        <taxon>Sphingomonadales</taxon>
        <taxon>Sphingomonadaceae</taxon>
        <taxon>Sphingobium</taxon>
    </lineage>
</organism>
<evidence type="ECO:0000259" key="11">
    <source>
        <dbReference type="Pfam" id="PF01545"/>
    </source>
</evidence>
<evidence type="ECO:0000256" key="3">
    <source>
        <dbReference type="ARBA" id="ARBA00022448"/>
    </source>
</evidence>
<dbReference type="Proteomes" id="UP000037029">
    <property type="component" value="Chromosome"/>
</dbReference>
<feature type="region of interest" description="Disordered" evidence="9">
    <location>
        <begin position="1"/>
        <end position="24"/>
    </location>
</feature>
<feature type="transmembrane region" description="Helical" evidence="10">
    <location>
        <begin position="32"/>
        <end position="52"/>
    </location>
</feature>
<feature type="compositionally biased region" description="Basic and acidic residues" evidence="9">
    <location>
        <begin position="1"/>
        <end position="20"/>
    </location>
</feature>
<evidence type="ECO:0000256" key="1">
    <source>
        <dbReference type="ARBA" id="ARBA00004141"/>
    </source>
</evidence>
<dbReference type="PANTHER" id="PTHR11562:SF17">
    <property type="entry name" value="RE54080P-RELATED"/>
    <property type="match status" value="1"/>
</dbReference>
<name>A0A0J9CZC0_SPHYA</name>
<dbReference type="InterPro" id="IPR027470">
    <property type="entry name" value="Cation_efflux_CTD"/>
</dbReference>
<feature type="region of interest" description="Disordered" evidence="9">
    <location>
        <begin position="309"/>
        <end position="341"/>
    </location>
</feature>
<dbReference type="InterPro" id="IPR027469">
    <property type="entry name" value="Cation_efflux_TMD_sf"/>
</dbReference>
<protein>
    <submittedName>
        <fullName evidence="13">Cation transporter</fullName>
    </submittedName>
</protein>
<dbReference type="InterPro" id="IPR050681">
    <property type="entry name" value="CDF/SLC30A"/>
</dbReference>
<keyword evidence="6 10" id="KW-1133">Transmembrane helix</keyword>
<feature type="transmembrane region" description="Helical" evidence="10">
    <location>
        <begin position="166"/>
        <end position="189"/>
    </location>
</feature>
<feature type="transmembrane region" description="Helical" evidence="10">
    <location>
        <begin position="130"/>
        <end position="154"/>
    </location>
</feature>
<evidence type="ECO:0000256" key="2">
    <source>
        <dbReference type="ARBA" id="ARBA00008873"/>
    </source>
</evidence>
<dbReference type="InterPro" id="IPR058533">
    <property type="entry name" value="Cation_efflux_TM"/>
</dbReference>
<dbReference type="Pfam" id="PF01545">
    <property type="entry name" value="Cation_efflux"/>
    <property type="match status" value="1"/>
</dbReference>
<dbReference type="SUPFAM" id="SSF160240">
    <property type="entry name" value="Cation efflux protein cytoplasmic domain-like"/>
    <property type="match status" value="1"/>
</dbReference>
<keyword evidence="3" id="KW-0813">Transport</keyword>
<feature type="compositionally biased region" description="Basic and acidic residues" evidence="9">
    <location>
        <begin position="315"/>
        <end position="329"/>
    </location>
</feature>
<evidence type="ECO:0000256" key="8">
    <source>
        <dbReference type="ARBA" id="ARBA00023136"/>
    </source>
</evidence>
<evidence type="ECO:0000313" key="14">
    <source>
        <dbReference type="Proteomes" id="UP000037029"/>
    </source>
</evidence>
<keyword evidence="4 10" id="KW-0812">Transmembrane</keyword>
<evidence type="ECO:0000256" key="10">
    <source>
        <dbReference type="SAM" id="Phobius"/>
    </source>
</evidence>
<dbReference type="PANTHER" id="PTHR11562">
    <property type="entry name" value="CATION EFFLUX PROTEIN/ ZINC TRANSPORTER"/>
    <property type="match status" value="1"/>
</dbReference>
<dbReference type="InterPro" id="IPR036837">
    <property type="entry name" value="Cation_efflux_CTD_sf"/>
</dbReference>
<evidence type="ECO:0000256" key="6">
    <source>
        <dbReference type="ARBA" id="ARBA00022989"/>
    </source>
</evidence>
<dbReference type="RefSeq" id="WP_017502060.1">
    <property type="nucleotide sequence ID" value="NZ_CP020925.1"/>
</dbReference>
<proteinExistence type="inferred from homology"/>
<evidence type="ECO:0000256" key="9">
    <source>
        <dbReference type="SAM" id="MobiDB-lite"/>
    </source>
</evidence>
<keyword evidence="8 10" id="KW-0472">Membrane</keyword>